<dbReference type="Gene3D" id="3.40.50.720">
    <property type="entry name" value="NAD(P)-binding Rossmann-like Domain"/>
    <property type="match status" value="1"/>
</dbReference>
<organism evidence="5">
    <name type="scientific">freshwater metagenome</name>
    <dbReference type="NCBI Taxonomy" id="449393"/>
    <lineage>
        <taxon>unclassified sequences</taxon>
        <taxon>metagenomes</taxon>
        <taxon>ecological metagenomes</taxon>
    </lineage>
</organism>
<evidence type="ECO:0000259" key="4">
    <source>
        <dbReference type="SMART" id="SM00822"/>
    </source>
</evidence>
<dbReference type="GO" id="GO:0016491">
    <property type="term" value="F:oxidoreductase activity"/>
    <property type="evidence" value="ECO:0007669"/>
    <property type="project" value="UniProtKB-KW"/>
</dbReference>
<comment type="similarity">
    <text evidence="1">Belongs to the short-chain dehydrogenases/reductases (SDR) family.</text>
</comment>
<evidence type="ECO:0000313" key="5">
    <source>
        <dbReference type="EMBL" id="CAB4590704.1"/>
    </source>
</evidence>
<keyword evidence="2" id="KW-0521">NADP</keyword>
<dbReference type="SMART" id="SM00822">
    <property type="entry name" value="PKS_KR"/>
    <property type="match status" value="1"/>
</dbReference>
<dbReference type="AlphaFoldDB" id="A0A6J6FUM5"/>
<evidence type="ECO:0000256" key="3">
    <source>
        <dbReference type="ARBA" id="ARBA00023002"/>
    </source>
</evidence>
<dbReference type="InterPro" id="IPR057326">
    <property type="entry name" value="KR_dom"/>
</dbReference>
<dbReference type="FunFam" id="3.40.50.720:FF:000084">
    <property type="entry name" value="Short-chain dehydrogenase reductase"/>
    <property type="match status" value="1"/>
</dbReference>
<dbReference type="Pfam" id="PF13561">
    <property type="entry name" value="adh_short_C2"/>
    <property type="match status" value="1"/>
</dbReference>
<dbReference type="InterPro" id="IPR036291">
    <property type="entry name" value="NAD(P)-bd_dom_sf"/>
</dbReference>
<keyword evidence="3" id="KW-0560">Oxidoreductase</keyword>
<name>A0A6J6FUM5_9ZZZZ</name>
<dbReference type="SUPFAM" id="SSF51735">
    <property type="entry name" value="NAD(P)-binding Rossmann-fold domains"/>
    <property type="match status" value="1"/>
</dbReference>
<dbReference type="PANTHER" id="PTHR43618:SF8">
    <property type="entry name" value="7ALPHA-HYDROXYSTEROID DEHYDROGENASE"/>
    <property type="match status" value="1"/>
</dbReference>
<dbReference type="PANTHER" id="PTHR43618">
    <property type="entry name" value="7-ALPHA-HYDROXYSTEROID DEHYDROGENASE"/>
    <property type="match status" value="1"/>
</dbReference>
<accession>A0A6J6FUM5</accession>
<dbReference type="PRINTS" id="PR00081">
    <property type="entry name" value="GDHRDH"/>
</dbReference>
<evidence type="ECO:0000256" key="2">
    <source>
        <dbReference type="ARBA" id="ARBA00022857"/>
    </source>
</evidence>
<dbReference type="InterPro" id="IPR002347">
    <property type="entry name" value="SDR_fam"/>
</dbReference>
<dbReference type="InterPro" id="IPR052178">
    <property type="entry name" value="Sec_Metab_Biosynth_SDR"/>
</dbReference>
<reference evidence="5" key="1">
    <citation type="submission" date="2020-05" db="EMBL/GenBank/DDBJ databases">
        <authorList>
            <person name="Chiriac C."/>
            <person name="Salcher M."/>
            <person name="Ghai R."/>
            <person name="Kavagutti S V."/>
        </authorList>
    </citation>
    <scope>NUCLEOTIDE SEQUENCE</scope>
</reference>
<evidence type="ECO:0000256" key="1">
    <source>
        <dbReference type="ARBA" id="ARBA00006484"/>
    </source>
</evidence>
<dbReference type="CDD" id="cd05233">
    <property type="entry name" value="SDR_c"/>
    <property type="match status" value="1"/>
</dbReference>
<sequence length="268" mass="27452">MSVRDRFDMSGKVVLLSGAGRGIGAASAIALAEAGANIAVTARSVDQIEAVAARARAMGRQAVAIPTDANDADAVKAAVERTVAELGRIDSVVSVVGGAMPQPFMNTSDKDLRNSFENNVVNGLRLVRECVPHLLAAAGDRPGGASVVMVSSAIGHIVGRGYVSYGSAKAALDHAVELMAADLNPRIRVNAVAPGAILTEALEIVAANPELKASIENATPLRRLGEPDDIAAAVLYLASNASSYVTGQILAVDGGTVTTNFNFPIADL</sequence>
<dbReference type="EMBL" id="CAEZTS010000176">
    <property type="protein sequence ID" value="CAB4590704.1"/>
    <property type="molecule type" value="Genomic_DNA"/>
</dbReference>
<gene>
    <name evidence="5" type="ORF">UFOPK1722_01623</name>
</gene>
<protein>
    <submittedName>
        <fullName evidence="5">Unannotated protein</fullName>
    </submittedName>
</protein>
<proteinExistence type="inferred from homology"/>
<feature type="domain" description="Ketoreductase" evidence="4">
    <location>
        <begin position="12"/>
        <end position="200"/>
    </location>
</feature>